<dbReference type="NCBIfam" id="TIGR02595">
    <property type="entry name" value="PEP_CTERM"/>
    <property type="match status" value="1"/>
</dbReference>
<feature type="signal peptide" evidence="1">
    <location>
        <begin position="1"/>
        <end position="22"/>
    </location>
</feature>
<proteinExistence type="predicted"/>
<dbReference type="RefSeq" id="WP_053938910.1">
    <property type="nucleotide sequence ID" value="NZ_LAQT01000027.1"/>
</dbReference>
<sequence length="203" mass="21287">MNRLLKAVTLLGALCASAGAWANIITFSGLDESRGSGWEPPFLPIIDQGLEIDPGIGVTSTAGHAGAVGPQALYGEGSDGWGYFVRGTHPFVLNAINVAPLIGQLGSNFDVEITAYSHGVQVAAIDLGMDENNSGYQWLSLANAAGFNQPIDTLYFLGAGTSQAHGFFLDALNISPIPEPETWALMGLGAVGLFARRRKQRAA</sequence>
<accession>A0A0N0GM15</accession>
<feature type="chain" id="PRO_5005849651" evidence="1">
    <location>
        <begin position="23"/>
        <end position="203"/>
    </location>
</feature>
<evidence type="ECO:0000256" key="1">
    <source>
        <dbReference type="SAM" id="SignalP"/>
    </source>
</evidence>
<keyword evidence="4" id="KW-1185">Reference proteome</keyword>
<feature type="domain" description="Ice-binding protein C-terminal" evidence="2">
    <location>
        <begin position="176"/>
        <end position="198"/>
    </location>
</feature>
<dbReference type="InterPro" id="IPR013424">
    <property type="entry name" value="Ice-binding_C"/>
</dbReference>
<evidence type="ECO:0000313" key="4">
    <source>
        <dbReference type="Proteomes" id="UP000037939"/>
    </source>
</evidence>
<dbReference type="Proteomes" id="UP000037939">
    <property type="component" value="Unassembled WGS sequence"/>
</dbReference>
<protein>
    <submittedName>
        <fullName evidence="3">PEP-CTERM motif protein</fullName>
    </submittedName>
</protein>
<keyword evidence="1" id="KW-0732">Signal</keyword>
<dbReference type="AlphaFoldDB" id="A0A0N0GM15"/>
<evidence type="ECO:0000313" key="3">
    <source>
        <dbReference type="EMBL" id="KPC50674.1"/>
    </source>
</evidence>
<organism evidence="3 4">
    <name type="scientific">Amantichitinum ursilacus</name>
    <dbReference type="NCBI Taxonomy" id="857265"/>
    <lineage>
        <taxon>Bacteria</taxon>
        <taxon>Pseudomonadati</taxon>
        <taxon>Pseudomonadota</taxon>
        <taxon>Betaproteobacteria</taxon>
        <taxon>Neisseriales</taxon>
        <taxon>Chitinibacteraceae</taxon>
        <taxon>Amantichitinum</taxon>
    </lineage>
</organism>
<reference evidence="3 4" key="1">
    <citation type="submission" date="2015-07" db="EMBL/GenBank/DDBJ databases">
        <title>Draft genome sequence of the Amantichitinum ursilacus IGB-41, a new chitin-degrading bacterium.</title>
        <authorList>
            <person name="Kirstahler P."/>
            <person name="Guenther M."/>
            <person name="Grumaz C."/>
            <person name="Rupp S."/>
            <person name="Zibek S."/>
            <person name="Sohn K."/>
        </authorList>
    </citation>
    <scope>NUCLEOTIDE SEQUENCE [LARGE SCALE GENOMIC DNA]</scope>
    <source>
        <strain evidence="3 4">IGB-41</strain>
    </source>
</reference>
<gene>
    <name evidence="3" type="ORF">WG78_16510</name>
</gene>
<dbReference type="STRING" id="857265.WG78_16510"/>
<name>A0A0N0GM15_9NEIS</name>
<dbReference type="Pfam" id="PF07589">
    <property type="entry name" value="PEP-CTERM"/>
    <property type="match status" value="1"/>
</dbReference>
<evidence type="ECO:0000259" key="2">
    <source>
        <dbReference type="Pfam" id="PF07589"/>
    </source>
</evidence>
<comment type="caution">
    <text evidence="3">The sequence shown here is derived from an EMBL/GenBank/DDBJ whole genome shotgun (WGS) entry which is preliminary data.</text>
</comment>
<dbReference type="EMBL" id="LAQT01000027">
    <property type="protein sequence ID" value="KPC50674.1"/>
    <property type="molecule type" value="Genomic_DNA"/>
</dbReference>